<dbReference type="Proteomes" id="UP000294823">
    <property type="component" value="Unassembled WGS sequence"/>
</dbReference>
<name>A0ABY2D1G1_9GAMM</name>
<dbReference type="GO" id="GO:0008691">
    <property type="term" value="F:3-hydroxybutyryl-CoA dehydrogenase activity"/>
    <property type="evidence" value="ECO:0007669"/>
    <property type="project" value="UniProtKB-EC"/>
</dbReference>
<evidence type="ECO:0000313" key="3">
    <source>
        <dbReference type="EMBL" id="TDA71143.1"/>
    </source>
</evidence>
<evidence type="ECO:0000256" key="1">
    <source>
        <dbReference type="ARBA" id="ARBA00023002"/>
    </source>
</evidence>
<dbReference type="PANTHER" id="PTHR48075">
    <property type="entry name" value="3-HYDROXYACYL-COA DEHYDROGENASE FAMILY PROTEIN"/>
    <property type="match status" value="1"/>
</dbReference>
<feature type="non-terminal residue" evidence="3">
    <location>
        <position position="75"/>
    </location>
</feature>
<evidence type="ECO:0000313" key="4">
    <source>
        <dbReference type="Proteomes" id="UP000294823"/>
    </source>
</evidence>
<feature type="domain" description="3-hydroxyacyl-CoA dehydrogenase C-terminal" evidence="2">
    <location>
        <begin position="1"/>
        <end position="66"/>
    </location>
</feature>
<comment type="caution">
    <text evidence="3">The sequence shown here is derived from an EMBL/GenBank/DDBJ whole genome shotgun (WGS) entry which is preliminary data.</text>
</comment>
<keyword evidence="1 3" id="KW-0560">Oxidoreductase</keyword>
<dbReference type="InterPro" id="IPR008927">
    <property type="entry name" value="6-PGluconate_DH-like_C_sf"/>
</dbReference>
<accession>A0ABY2D1G1</accession>
<proteinExistence type="predicted"/>
<dbReference type="EC" id="1.1.1.157" evidence="3"/>
<keyword evidence="4" id="KW-1185">Reference proteome</keyword>
<dbReference type="InterPro" id="IPR006108">
    <property type="entry name" value="3HC_DH_C"/>
</dbReference>
<evidence type="ECO:0000259" key="2">
    <source>
        <dbReference type="Pfam" id="PF00725"/>
    </source>
</evidence>
<feature type="non-terminal residue" evidence="3">
    <location>
        <position position="1"/>
    </location>
</feature>
<protein>
    <submittedName>
        <fullName evidence="3">3-hydroxybutyryl-CoA dehydrogenase</fullName>
        <ecNumber evidence="3">1.1.1.157</ecNumber>
    </submittedName>
</protein>
<dbReference type="EMBL" id="SLTR01000809">
    <property type="protein sequence ID" value="TDA71143.1"/>
    <property type="molecule type" value="Genomic_DNA"/>
</dbReference>
<dbReference type="InterPro" id="IPR013328">
    <property type="entry name" value="6PGD_dom2"/>
</dbReference>
<gene>
    <name evidence="3" type="ORF">E0702_18605</name>
</gene>
<sequence length="75" mass="8099">VMKLGMAHPMGPLQLADFIGLDVCLSILKVLHNGFGNPKYAPCPLLTNMVMAGKLGVKSGEGFYDYSESRKAEKV</sequence>
<dbReference type="SUPFAM" id="SSF48179">
    <property type="entry name" value="6-phosphogluconate dehydrogenase C-terminal domain-like"/>
    <property type="match status" value="1"/>
</dbReference>
<dbReference type="Pfam" id="PF00725">
    <property type="entry name" value="3HCDH"/>
    <property type="match status" value="1"/>
</dbReference>
<dbReference type="Gene3D" id="1.10.1040.10">
    <property type="entry name" value="N-(1-d-carboxylethyl)-l-norvaline Dehydrogenase, domain 2"/>
    <property type="match status" value="1"/>
</dbReference>
<organism evidence="3 4">
    <name type="scientific">Halomonas marinisediminis</name>
    <dbReference type="NCBI Taxonomy" id="2546095"/>
    <lineage>
        <taxon>Bacteria</taxon>
        <taxon>Pseudomonadati</taxon>
        <taxon>Pseudomonadota</taxon>
        <taxon>Gammaproteobacteria</taxon>
        <taxon>Oceanospirillales</taxon>
        <taxon>Halomonadaceae</taxon>
        <taxon>Halomonas</taxon>
    </lineage>
</organism>
<dbReference type="PANTHER" id="PTHR48075:SF5">
    <property type="entry name" value="3-HYDROXYBUTYRYL-COA DEHYDROGENASE"/>
    <property type="match status" value="1"/>
</dbReference>
<reference evidence="3 4" key="1">
    <citation type="submission" date="2019-03" db="EMBL/GenBank/DDBJ databases">
        <title>Halomonas marinisediminis sp. nov., a moderately halophilic bacterium isolated from the Bohai Gulf.</title>
        <authorList>
            <person name="Ji X."/>
        </authorList>
    </citation>
    <scope>NUCLEOTIDE SEQUENCE [LARGE SCALE GENOMIC DNA]</scope>
    <source>
        <strain evidence="3 4">204</strain>
    </source>
</reference>